<accession>A0A8J6L8C8</accession>
<dbReference type="GO" id="GO:0004930">
    <property type="term" value="F:G protein-coupled receptor activity"/>
    <property type="evidence" value="ECO:0007669"/>
    <property type="project" value="InterPro"/>
</dbReference>
<dbReference type="SUPFAM" id="SSF81321">
    <property type="entry name" value="Family A G protein-coupled receptor-like"/>
    <property type="match status" value="1"/>
</dbReference>
<dbReference type="InterPro" id="IPR017981">
    <property type="entry name" value="GPCR_2-like_7TM"/>
</dbReference>
<feature type="transmembrane region" description="Helical" evidence="5">
    <location>
        <begin position="840"/>
        <end position="863"/>
    </location>
</feature>
<keyword evidence="9" id="KW-1185">Reference proteome</keyword>
<dbReference type="EMBL" id="JABDTM020027377">
    <property type="protein sequence ID" value="KAH0810622.1"/>
    <property type="molecule type" value="Genomic_DNA"/>
</dbReference>
<dbReference type="Proteomes" id="UP000719412">
    <property type="component" value="Unassembled WGS sequence"/>
</dbReference>
<dbReference type="PANTHER" id="PTHR47767">
    <property type="entry name" value="ADHESION G PROTEIN-COUPLED RECEPTOR G7"/>
    <property type="match status" value="1"/>
</dbReference>
<evidence type="ECO:0000256" key="3">
    <source>
        <dbReference type="ARBA" id="ARBA00022989"/>
    </source>
</evidence>
<feature type="transmembrane region" description="Helical" evidence="5">
    <location>
        <begin position="956"/>
        <end position="977"/>
    </location>
</feature>
<feature type="transmembrane region" description="Helical" evidence="5">
    <location>
        <begin position="807"/>
        <end position="828"/>
    </location>
</feature>
<feature type="transmembrane region" description="Helical" evidence="5">
    <location>
        <begin position="769"/>
        <end position="795"/>
    </location>
</feature>
<evidence type="ECO:0000313" key="9">
    <source>
        <dbReference type="Proteomes" id="UP000719412"/>
    </source>
</evidence>
<sequence>MSWDYLATVWILTWVRFRPASPQMYIDFGNETSCPESFTSFNDTCYLLNSTTCPYLTPLPFDRYESIAQENKGCRLDITKDTKHDYYRWREIKGNYDQLFAKEMTGAGDYIAAIYDNTTNVTYTADNNLTSLYDYICAYDSFANPPNTTYCAQFDRICSGKKDNRDSTNCHCMYRTDRHFCELSCNYTEYNDTTCMGCESIVHKYNQPSISLALDFFNNRIFITIKSFLKLAPVETDNIMYCFTDAQQSPHDITYRYNCNSDSTKCPHTYNDSYSTIHYTIQPIDNSIGHYWCKGFDYQYLDELTSGTIIAEGTGTEESFTMNVTIDEDVRQFPLTIHEQYGQLLDNITRETELIAQVRFLNLWERNYTSNTTTISYRLYLNQTNNMTYVLDTISSVFDSASINVSLTPSYCLPDTTDIDNTTLHWEKTLLGVSTIPTELCLTSDSQPVTRTCVGEYLYGTYWSGVSASCSDNNGTESTGELHTLTYASTPADAKLQQLKSLITSDHISIDVHFMARIFDDVSRSSDNDTTRSSDTLKLWELVEVVSDIMEMNRDVLRQSQSLLNSTDMLLYSLDLALGDHVLNGTDCIQIQSKNVYVQISNISSNVTGLALYESGGRVELRNMTTKDNLDNLDKNNLQIAAFVTETQLQQARRLNYPDAKLVIKLFRFDSIFNDGSNPTVSGYLAGVHITGFEIPFVYDYIRVLVKPDRKYRADKTCYHYQYGRDGLWYNTPGRWKRYNASVPTGDFSLCKYDRFASFAILIGMESSLVLSIVTAVGCALSILGNLAVVVTAVVYRSWREKSGTKILLNFVLTNLVQNVVLSVSSAVDSYQELELCVTVGALLHYSVCSQFTWMAFIGYLQYMRYVRVFYTIETRFLLVASLVAWLLPLIPVVAVLTVDYSDYQQDEFCYLNNEPLYYGVFLPLALTITTNIIIFVIILVNIYKKNDPLVPRDTTAWLNLRLAIIMFFLLGLYWVFGISARFLDSIALDYFFCLSASLQGFVVFVYFIIFNKMTKNFWWRQLKISEMLTSMQIWLQQKRRMGKVKIDTGIRKSIKLKIVKSLGRYKKRNGLEKLA</sequence>
<feature type="chain" id="PRO_5035206597" description="G-protein coupled receptors family 2 profile 2 domain-containing protein" evidence="6">
    <location>
        <begin position="23"/>
        <end position="1076"/>
    </location>
</feature>
<feature type="domain" description="G-protein coupled receptors family 2 profile 2" evidence="7">
    <location>
        <begin position="771"/>
        <end position="1012"/>
    </location>
</feature>
<reference evidence="8" key="2">
    <citation type="submission" date="2021-08" db="EMBL/GenBank/DDBJ databases">
        <authorList>
            <person name="Eriksson T."/>
        </authorList>
    </citation>
    <scope>NUCLEOTIDE SEQUENCE</scope>
    <source>
        <strain evidence="8">Stoneville</strain>
        <tissue evidence="8">Whole head</tissue>
    </source>
</reference>
<keyword evidence="3 5" id="KW-1133">Transmembrane helix</keyword>
<dbReference type="GO" id="GO:0016020">
    <property type="term" value="C:membrane"/>
    <property type="evidence" value="ECO:0007669"/>
    <property type="project" value="UniProtKB-SubCell"/>
</dbReference>
<dbReference type="CDD" id="cd15040">
    <property type="entry name" value="7tmB2_Adhesion"/>
    <property type="match status" value="1"/>
</dbReference>
<keyword evidence="6" id="KW-0732">Signal</keyword>
<comment type="caution">
    <text evidence="8">The sequence shown here is derived from an EMBL/GenBank/DDBJ whole genome shotgun (WGS) entry which is preliminary data.</text>
</comment>
<reference evidence="8" key="1">
    <citation type="journal article" date="2020" name="J Insects Food Feed">
        <title>The yellow mealworm (Tenebrio molitor) genome: a resource for the emerging insects as food and feed industry.</title>
        <authorList>
            <person name="Eriksson T."/>
            <person name="Andere A."/>
            <person name="Kelstrup H."/>
            <person name="Emery V."/>
            <person name="Picard C."/>
        </authorList>
    </citation>
    <scope>NUCLEOTIDE SEQUENCE</scope>
    <source>
        <strain evidence="8">Stoneville</strain>
        <tissue evidence="8">Whole head</tissue>
    </source>
</reference>
<name>A0A8J6L8C8_TENMO</name>
<dbReference type="PROSITE" id="PS50261">
    <property type="entry name" value="G_PROTEIN_RECEP_F2_4"/>
    <property type="match status" value="1"/>
</dbReference>
<feature type="transmembrane region" description="Helical" evidence="5">
    <location>
        <begin position="917"/>
        <end position="944"/>
    </location>
</feature>
<evidence type="ECO:0000256" key="4">
    <source>
        <dbReference type="ARBA" id="ARBA00023136"/>
    </source>
</evidence>
<feature type="signal peptide" evidence="6">
    <location>
        <begin position="1"/>
        <end position="22"/>
    </location>
</feature>
<keyword evidence="4 5" id="KW-0472">Membrane</keyword>
<dbReference type="InterPro" id="IPR053066">
    <property type="entry name" value="ADGR_G7"/>
</dbReference>
<evidence type="ECO:0000256" key="6">
    <source>
        <dbReference type="SAM" id="SignalP"/>
    </source>
</evidence>
<evidence type="ECO:0000256" key="5">
    <source>
        <dbReference type="SAM" id="Phobius"/>
    </source>
</evidence>
<feature type="transmembrane region" description="Helical" evidence="5">
    <location>
        <begin position="875"/>
        <end position="897"/>
    </location>
</feature>
<evidence type="ECO:0000256" key="2">
    <source>
        <dbReference type="ARBA" id="ARBA00022692"/>
    </source>
</evidence>
<keyword evidence="2 5" id="KW-0812">Transmembrane</keyword>
<proteinExistence type="predicted"/>
<dbReference type="InterPro" id="IPR000832">
    <property type="entry name" value="GPCR_2_secretin-like"/>
</dbReference>
<evidence type="ECO:0000256" key="1">
    <source>
        <dbReference type="ARBA" id="ARBA00004141"/>
    </source>
</evidence>
<evidence type="ECO:0000259" key="7">
    <source>
        <dbReference type="PROSITE" id="PS50261"/>
    </source>
</evidence>
<organism evidence="8 9">
    <name type="scientific">Tenebrio molitor</name>
    <name type="common">Yellow mealworm beetle</name>
    <dbReference type="NCBI Taxonomy" id="7067"/>
    <lineage>
        <taxon>Eukaryota</taxon>
        <taxon>Metazoa</taxon>
        <taxon>Ecdysozoa</taxon>
        <taxon>Arthropoda</taxon>
        <taxon>Hexapoda</taxon>
        <taxon>Insecta</taxon>
        <taxon>Pterygota</taxon>
        <taxon>Neoptera</taxon>
        <taxon>Endopterygota</taxon>
        <taxon>Coleoptera</taxon>
        <taxon>Polyphaga</taxon>
        <taxon>Cucujiformia</taxon>
        <taxon>Tenebrionidae</taxon>
        <taxon>Tenebrio</taxon>
    </lineage>
</organism>
<dbReference type="Pfam" id="PF00002">
    <property type="entry name" value="7tm_2"/>
    <property type="match status" value="1"/>
</dbReference>
<protein>
    <recommendedName>
        <fullName evidence="7">G-protein coupled receptors family 2 profile 2 domain-containing protein</fullName>
    </recommendedName>
</protein>
<comment type="subcellular location">
    <subcellularLocation>
        <location evidence="1">Membrane</location>
        <topology evidence="1">Multi-pass membrane protein</topology>
    </subcellularLocation>
</comment>
<dbReference type="Gene3D" id="1.20.1070.10">
    <property type="entry name" value="Rhodopsin 7-helix transmembrane proteins"/>
    <property type="match status" value="1"/>
</dbReference>
<evidence type="ECO:0000313" key="8">
    <source>
        <dbReference type="EMBL" id="KAH0810622.1"/>
    </source>
</evidence>
<dbReference type="PANTHER" id="PTHR47767:SF1">
    <property type="entry name" value="ADHESION G PROTEIN-COUPLED RECEPTOR G7"/>
    <property type="match status" value="1"/>
</dbReference>
<gene>
    <name evidence="8" type="ORF">GEV33_012172</name>
</gene>
<feature type="transmembrane region" description="Helical" evidence="5">
    <location>
        <begin position="989"/>
        <end position="1011"/>
    </location>
</feature>
<dbReference type="AlphaFoldDB" id="A0A8J6L8C8"/>
<dbReference type="GO" id="GO:0007166">
    <property type="term" value="P:cell surface receptor signaling pathway"/>
    <property type="evidence" value="ECO:0007669"/>
    <property type="project" value="InterPro"/>
</dbReference>